<dbReference type="GO" id="GO:0003700">
    <property type="term" value="F:DNA-binding transcription factor activity"/>
    <property type="evidence" value="ECO:0007669"/>
    <property type="project" value="TreeGrafter"/>
</dbReference>
<accession>A0A6G9Y911</accession>
<evidence type="ECO:0000256" key="5">
    <source>
        <dbReference type="PROSITE-ProRule" id="PRU00335"/>
    </source>
</evidence>
<keyword evidence="2" id="KW-0805">Transcription regulation</keyword>
<dbReference type="GO" id="GO:0000976">
    <property type="term" value="F:transcription cis-regulatory region binding"/>
    <property type="evidence" value="ECO:0007669"/>
    <property type="project" value="TreeGrafter"/>
</dbReference>
<keyword evidence="1" id="KW-0678">Repressor</keyword>
<protein>
    <submittedName>
        <fullName evidence="7">TetR family transcriptional regulator</fullName>
    </submittedName>
</protein>
<proteinExistence type="predicted"/>
<dbReference type="InterPro" id="IPR004111">
    <property type="entry name" value="Repressor_TetR_C"/>
</dbReference>
<reference evidence="7 8" key="1">
    <citation type="journal article" date="2019" name="ACS Chem. Biol.">
        <title>Identification and Mobilization of a Cryptic Antibiotic Biosynthesis Gene Locus from a Human-Pathogenic Nocardia Isolate.</title>
        <authorList>
            <person name="Herisse M."/>
            <person name="Ishida K."/>
            <person name="Porter J.L."/>
            <person name="Howden B."/>
            <person name="Hertweck C."/>
            <person name="Stinear T.P."/>
            <person name="Pidot S.J."/>
        </authorList>
    </citation>
    <scope>NUCLEOTIDE SEQUENCE [LARGE SCALE GENOMIC DNA]</scope>
    <source>
        <strain evidence="7 8">AUSMDU00012717</strain>
    </source>
</reference>
<dbReference type="RefSeq" id="WP_167472714.1">
    <property type="nucleotide sequence ID" value="NZ_CP046172.1"/>
</dbReference>
<keyword evidence="3 5" id="KW-0238">DNA-binding</keyword>
<dbReference type="Gene3D" id="1.10.10.60">
    <property type="entry name" value="Homeodomain-like"/>
    <property type="match status" value="1"/>
</dbReference>
<dbReference type="EMBL" id="CP046172">
    <property type="protein sequence ID" value="QIS09634.1"/>
    <property type="molecule type" value="Genomic_DNA"/>
</dbReference>
<dbReference type="Pfam" id="PF02909">
    <property type="entry name" value="TetR_C_1"/>
    <property type="match status" value="1"/>
</dbReference>
<dbReference type="InterPro" id="IPR050109">
    <property type="entry name" value="HTH-type_TetR-like_transc_reg"/>
</dbReference>
<dbReference type="PANTHER" id="PTHR30055">
    <property type="entry name" value="HTH-TYPE TRANSCRIPTIONAL REGULATOR RUTR"/>
    <property type="match status" value="1"/>
</dbReference>
<dbReference type="SUPFAM" id="SSF46689">
    <property type="entry name" value="Homeodomain-like"/>
    <property type="match status" value="1"/>
</dbReference>
<dbReference type="InterPro" id="IPR036271">
    <property type="entry name" value="Tet_transcr_reg_TetR-rel_C_sf"/>
</dbReference>
<name>A0A6G9Y911_9NOCA</name>
<dbReference type="Proteomes" id="UP000503540">
    <property type="component" value="Chromosome"/>
</dbReference>
<keyword evidence="8" id="KW-1185">Reference proteome</keyword>
<dbReference type="InterPro" id="IPR003012">
    <property type="entry name" value="Tet_transcr_reg_TetR"/>
</dbReference>
<dbReference type="KEGG" id="nah:F5544_08660"/>
<dbReference type="PANTHER" id="PTHR30055:SF151">
    <property type="entry name" value="TRANSCRIPTIONAL REGULATORY PROTEIN"/>
    <property type="match status" value="1"/>
</dbReference>
<dbReference type="Gene3D" id="1.10.357.10">
    <property type="entry name" value="Tetracycline Repressor, domain 2"/>
    <property type="match status" value="1"/>
</dbReference>
<dbReference type="InterPro" id="IPR001647">
    <property type="entry name" value="HTH_TetR"/>
</dbReference>
<evidence type="ECO:0000256" key="2">
    <source>
        <dbReference type="ARBA" id="ARBA00023015"/>
    </source>
</evidence>
<evidence type="ECO:0000313" key="7">
    <source>
        <dbReference type="EMBL" id="QIS09634.1"/>
    </source>
</evidence>
<feature type="DNA-binding region" description="H-T-H motif" evidence="5">
    <location>
        <begin position="32"/>
        <end position="51"/>
    </location>
</feature>
<organism evidence="7 8">
    <name type="scientific">Nocardia arthritidis</name>
    <dbReference type="NCBI Taxonomy" id="228602"/>
    <lineage>
        <taxon>Bacteria</taxon>
        <taxon>Bacillati</taxon>
        <taxon>Actinomycetota</taxon>
        <taxon>Actinomycetes</taxon>
        <taxon>Mycobacteriales</taxon>
        <taxon>Nocardiaceae</taxon>
        <taxon>Nocardia</taxon>
    </lineage>
</organism>
<evidence type="ECO:0000256" key="3">
    <source>
        <dbReference type="ARBA" id="ARBA00023125"/>
    </source>
</evidence>
<dbReference type="GO" id="GO:0046677">
    <property type="term" value="P:response to antibiotic"/>
    <property type="evidence" value="ECO:0007669"/>
    <property type="project" value="InterPro"/>
</dbReference>
<dbReference type="PRINTS" id="PR00400">
    <property type="entry name" value="TETREPRESSOR"/>
</dbReference>
<dbReference type="InterPro" id="IPR009057">
    <property type="entry name" value="Homeodomain-like_sf"/>
</dbReference>
<evidence type="ECO:0000259" key="6">
    <source>
        <dbReference type="PROSITE" id="PS50977"/>
    </source>
</evidence>
<dbReference type="PRINTS" id="PR00455">
    <property type="entry name" value="HTHTETR"/>
</dbReference>
<evidence type="ECO:0000256" key="1">
    <source>
        <dbReference type="ARBA" id="ARBA00022491"/>
    </source>
</evidence>
<sequence length="220" mass="23945">MPRPRKENQLELAAVAAAARQVFDASGLAGTTMRRVAETLGVDASSLYWHVRNKDELLDLIADELLRDLPLPDRSLPWRTRLERLLTGYRKWLLRNPDAARLLAGRLVLGPNTLRVLEFICGSLLSAGLKPEAAAQSSHLVVAYVLGFVLQEIGPMNAAEARGAVPETVLAETAAVLRSLPPEEFPSVVALAEHLVAPTMDERFDRGLRALLGGLAVEDS</sequence>
<evidence type="ECO:0000313" key="8">
    <source>
        <dbReference type="Proteomes" id="UP000503540"/>
    </source>
</evidence>
<keyword evidence="4" id="KW-0804">Transcription</keyword>
<dbReference type="AlphaFoldDB" id="A0A6G9Y911"/>
<dbReference type="Pfam" id="PF00440">
    <property type="entry name" value="TetR_N"/>
    <property type="match status" value="1"/>
</dbReference>
<feature type="domain" description="HTH tetR-type" evidence="6">
    <location>
        <begin position="9"/>
        <end position="69"/>
    </location>
</feature>
<evidence type="ECO:0000256" key="4">
    <source>
        <dbReference type="ARBA" id="ARBA00023163"/>
    </source>
</evidence>
<dbReference type="GO" id="GO:0045892">
    <property type="term" value="P:negative regulation of DNA-templated transcription"/>
    <property type="evidence" value="ECO:0007669"/>
    <property type="project" value="InterPro"/>
</dbReference>
<dbReference type="SUPFAM" id="SSF48498">
    <property type="entry name" value="Tetracyclin repressor-like, C-terminal domain"/>
    <property type="match status" value="1"/>
</dbReference>
<gene>
    <name evidence="7" type="ORF">F5544_08660</name>
</gene>
<dbReference type="PROSITE" id="PS50977">
    <property type="entry name" value="HTH_TETR_2"/>
    <property type="match status" value="1"/>
</dbReference>